<sequence length="154" mass="18646">MNLLDTYSFCLNFLVLVVLNSISLIFVKTVNNNFFDNSKKIYTVFKWEQRFYSRFLKINFWKDKLPQHIGKNGFSKKNIASLNKNYLKAFVVETCRAEWFHLFFIISSFFCLFFNKVFWPVVLCMFVNLPFVFIQRYNRIRISKLIIRKTKIKT</sequence>
<reference evidence="14" key="1">
    <citation type="journal article" date="2023" name="ISME J.">
        <title>Emergence of putative energy parasites within Clostridia revealed by genome analysis of a novel endosymbiotic clade.</title>
        <authorList>
            <person name="Takahashi K."/>
            <person name="Kuwahara H."/>
            <person name="Horikawa Y."/>
            <person name="Izawa K."/>
            <person name="Kato D."/>
            <person name="Inagaki T."/>
            <person name="Yuki M."/>
            <person name="Ohkuma M."/>
            <person name="Hongoh Y."/>
        </authorList>
    </citation>
    <scope>NUCLEOTIDE SEQUENCE</scope>
    <source>
        <strain evidence="14">RsTa-C01</strain>
    </source>
</reference>
<evidence type="ECO:0000256" key="10">
    <source>
        <dbReference type="ARBA" id="ARBA00023603"/>
    </source>
</evidence>
<dbReference type="AlphaFoldDB" id="A0AA48HZ60"/>
<dbReference type="InterPro" id="IPR044021">
    <property type="entry name" value="CrtO"/>
</dbReference>
<dbReference type="EMBL" id="AP027925">
    <property type="protein sequence ID" value="BED92404.1"/>
    <property type="molecule type" value="Genomic_DNA"/>
</dbReference>
<keyword evidence="6 13" id="KW-1133">Transmembrane helix</keyword>
<accession>A0AA48HZ60</accession>
<comment type="similarity">
    <text evidence="10">Belongs to the acyltransferase CrtO family.</text>
</comment>
<keyword evidence="2" id="KW-1003">Cell membrane</keyword>
<name>A0AA48HZ60_9FIRM</name>
<keyword evidence="7 13" id="KW-0472">Membrane</keyword>
<evidence type="ECO:0000256" key="9">
    <source>
        <dbReference type="ARBA" id="ARBA00023588"/>
    </source>
</evidence>
<evidence type="ECO:0000256" key="11">
    <source>
        <dbReference type="ARBA" id="ARBA00023667"/>
    </source>
</evidence>
<evidence type="ECO:0000256" key="8">
    <source>
        <dbReference type="ARBA" id="ARBA00023315"/>
    </source>
</evidence>
<evidence type="ECO:0000256" key="13">
    <source>
        <dbReference type="SAM" id="Phobius"/>
    </source>
</evidence>
<evidence type="ECO:0000256" key="6">
    <source>
        <dbReference type="ARBA" id="ARBA00022989"/>
    </source>
</evidence>
<feature type="transmembrane region" description="Helical" evidence="13">
    <location>
        <begin position="6"/>
        <end position="27"/>
    </location>
</feature>
<keyword evidence="8 14" id="KW-0012">Acyltransferase</keyword>
<evidence type="ECO:0000256" key="1">
    <source>
        <dbReference type="ARBA" id="ARBA00004162"/>
    </source>
</evidence>
<keyword evidence="4 13" id="KW-0812">Transmembrane</keyword>
<dbReference type="GO" id="GO:0005886">
    <property type="term" value="C:plasma membrane"/>
    <property type="evidence" value="ECO:0007669"/>
    <property type="project" value="UniProtKB-SubCell"/>
</dbReference>
<evidence type="ECO:0000256" key="3">
    <source>
        <dbReference type="ARBA" id="ARBA00022679"/>
    </source>
</evidence>
<gene>
    <name evidence="14" type="ORF">RsTaC01_0113</name>
</gene>
<evidence type="ECO:0000256" key="12">
    <source>
        <dbReference type="ARBA" id="ARBA00025324"/>
    </source>
</evidence>
<proteinExistence type="inferred from homology"/>
<dbReference type="Proteomes" id="UP001335720">
    <property type="component" value="Chromosome"/>
</dbReference>
<comment type="pathway">
    <text evidence="9">Carotenoid biosynthesis; staphyloxanthin biosynthesis; staphyloxanthin from farnesyl diphosphate: step 5/5.</text>
</comment>
<protein>
    <recommendedName>
        <fullName evidence="11">Glycosyl-4,4'-diaponeurosporenoate acyltransferase</fullName>
    </recommendedName>
</protein>
<evidence type="ECO:0000313" key="14">
    <source>
        <dbReference type="EMBL" id="BED92404.1"/>
    </source>
</evidence>
<organism evidence="14">
    <name type="scientific">Candidatus Paraimprobicoccus trichonymphae</name>
    <dbReference type="NCBI Taxonomy" id="3033793"/>
    <lineage>
        <taxon>Bacteria</taxon>
        <taxon>Bacillati</taxon>
        <taxon>Bacillota</taxon>
        <taxon>Clostridia</taxon>
        <taxon>Candidatus Paraimprobicoccus</taxon>
    </lineage>
</organism>
<comment type="subcellular location">
    <subcellularLocation>
        <location evidence="1">Cell membrane</location>
        <topology evidence="1">Single-pass membrane protein</topology>
    </subcellularLocation>
</comment>
<evidence type="ECO:0000256" key="7">
    <source>
        <dbReference type="ARBA" id="ARBA00023136"/>
    </source>
</evidence>
<evidence type="ECO:0000256" key="4">
    <source>
        <dbReference type="ARBA" id="ARBA00022692"/>
    </source>
</evidence>
<evidence type="ECO:0000256" key="2">
    <source>
        <dbReference type="ARBA" id="ARBA00022475"/>
    </source>
</evidence>
<dbReference type="GO" id="GO:0016746">
    <property type="term" value="F:acyltransferase activity"/>
    <property type="evidence" value="ECO:0007669"/>
    <property type="project" value="UniProtKB-KW"/>
</dbReference>
<keyword evidence="5" id="KW-0732">Signal</keyword>
<comment type="function">
    <text evidence="12">Catalyzes the acylation of glycosyl-4,4'-diaponeurosporenoate, i.e. the esterification of glucose at the C6'' position with the carboxyl group of the C(15) fatty acid 12-methyltetradecanoic acid, to yield staphyloxanthin. This is the last step in the biosynthesis of this orange pigment, present in most staphylococci strains.</text>
</comment>
<dbReference type="Pfam" id="PF18927">
    <property type="entry name" value="CrtO"/>
    <property type="match status" value="1"/>
</dbReference>
<feature type="transmembrane region" description="Helical" evidence="13">
    <location>
        <begin position="116"/>
        <end position="134"/>
    </location>
</feature>
<evidence type="ECO:0000256" key="5">
    <source>
        <dbReference type="ARBA" id="ARBA00022729"/>
    </source>
</evidence>
<keyword evidence="3" id="KW-0808">Transferase</keyword>
<dbReference type="KEGG" id="ptrh:RsTaC01_0113"/>